<evidence type="ECO:0000313" key="4">
    <source>
        <dbReference type="EMBL" id="CAD8958365.1"/>
    </source>
</evidence>
<accession>A0A6U4VS91</accession>
<evidence type="ECO:0000259" key="2">
    <source>
        <dbReference type="Pfam" id="PF18599"/>
    </source>
</evidence>
<dbReference type="EMBL" id="HBFX01021244">
    <property type="protein sequence ID" value="CAD8958365.1"/>
    <property type="molecule type" value="Transcribed_RNA"/>
</dbReference>
<feature type="region of interest" description="Disordered" evidence="1">
    <location>
        <begin position="41"/>
        <end position="71"/>
    </location>
</feature>
<dbReference type="InterPro" id="IPR040703">
    <property type="entry name" value="LCIB/C_CA"/>
</dbReference>
<gene>
    <name evidence="3" type="ORF">HAND00432_LOCUS12903</name>
    <name evidence="4" type="ORF">HAND00432_LOCUS12904</name>
</gene>
<organism evidence="4">
    <name type="scientific">Hemiselmis andersenii</name>
    <name type="common">Cryptophyte alga</name>
    <dbReference type="NCBI Taxonomy" id="464988"/>
    <lineage>
        <taxon>Eukaryota</taxon>
        <taxon>Cryptophyceae</taxon>
        <taxon>Cryptomonadales</taxon>
        <taxon>Hemiselmidaceae</taxon>
        <taxon>Hemiselmis</taxon>
    </lineage>
</organism>
<dbReference type="PANTHER" id="PTHR38016:SF1">
    <property type="entry name" value="LIMITING CO2-INDUCIBLE PROTEIN B_C BETA CARBONYIC ANHYDRASE DOMAIN-CONTAINING PROTEIN"/>
    <property type="match status" value="1"/>
</dbReference>
<evidence type="ECO:0000256" key="1">
    <source>
        <dbReference type="SAM" id="MobiDB-lite"/>
    </source>
</evidence>
<dbReference type="PANTHER" id="PTHR38016">
    <property type="entry name" value="UNNAMED PRODUCT"/>
    <property type="match status" value="1"/>
</dbReference>
<dbReference type="EMBL" id="HBFX01021243">
    <property type="protein sequence ID" value="CAD8958364.1"/>
    <property type="molecule type" value="Transcribed_RNA"/>
</dbReference>
<name>A0A6U4VS91_HEMAN</name>
<dbReference type="AlphaFoldDB" id="A0A6U4VS91"/>
<reference evidence="4" key="1">
    <citation type="submission" date="2021-01" db="EMBL/GenBank/DDBJ databases">
        <authorList>
            <person name="Corre E."/>
            <person name="Pelletier E."/>
            <person name="Niang G."/>
            <person name="Scheremetjew M."/>
            <person name="Finn R."/>
            <person name="Kale V."/>
            <person name="Holt S."/>
            <person name="Cochrane G."/>
            <person name="Meng A."/>
            <person name="Brown T."/>
            <person name="Cohen L."/>
        </authorList>
    </citation>
    <scope>NUCLEOTIDE SEQUENCE</scope>
    <source>
        <strain evidence="4">CCMP644</strain>
    </source>
</reference>
<sequence>MDTPRGTGRVGNLFKRPSIKDDDFVTSIEKREERVVQEKRISSAVRTAAPHPAPSFARAPQQGSTTKVDGALDTPKVDFADMLEDLFPRAISEKDFIKQMSSVLNNHGFTKKTSINLVSTCRDELCRPFTDTLDSEWSSHFNISSLAGFVFCGRTGFKAAMAHSPVVDGKERYVFWVAPHIALSADGQVGQCFRPHRHGASSACGALLGVLGEMKSGTMGLRLDQTDIEQSLVKQELRAHIPCGRIPTLVELTYAAYECIVREVMETAQVSVHPDKCEYAIVAGIQIHGPGGENFFWPGQMTIHDGSGKRIDLREEYTNTANQWVKNLSDAPSKALNDTESLALLQKLGREACLAAERGELETLKRLAIPLGGVRDHAHRTLLHRTATRAFEEVPVQGIADPTVESGQNVPVGTQLLPTAPKGGAGTKAGPHSSVQGTDSGLTGFRASVLVVGTALLTTVALTWGAPLIFDSRDGGAAASHKQPRFRLPLFGRP</sequence>
<feature type="domain" description="Limiting CO2-inducible protein B/C beta carbonyic anhydrase" evidence="2">
    <location>
        <begin position="91"/>
        <end position="304"/>
    </location>
</feature>
<dbReference type="Pfam" id="PF18599">
    <property type="entry name" value="LCIB_C_CA"/>
    <property type="match status" value="1"/>
</dbReference>
<protein>
    <recommendedName>
        <fullName evidence="2">Limiting CO2-inducible protein B/C beta carbonyic anhydrase domain-containing protein</fullName>
    </recommendedName>
</protein>
<proteinExistence type="predicted"/>
<evidence type="ECO:0000313" key="3">
    <source>
        <dbReference type="EMBL" id="CAD8958364.1"/>
    </source>
</evidence>